<sequence>MAELSFHPAHPPLGVRSIEARILGFDTKWLQLRWILRGAERVVVPPFAGKGRADGLWQTTCFEMFVQPAGEAEGAGYAEFNFSPSERWNAYAFSAPREDMRERALARDAVCTWRGGSDMAIFDAAVPASGLPLPPWRCGFTAVIEEEGGIRSYWALAHGSPAPDFHDPSCFVQEVAAPSGA</sequence>
<dbReference type="Gene3D" id="2.60.40.1190">
    <property type="match status" value="1"/>
</dbReference>
<gene>
    <name evidence="1" type="ORF">ACFFJC_02530</name>
</gene>
<dbReference type="RefSeq" id="WP_379486006.1">
    <property type="nucleotide sequence ID" value="NZ_JBHLWK010000006.1"/>
</dbReference>
<comment type="caution">
    <text evidence="1">The sequence shown here is derived from an EMBL/GenBank/DDBJ whole genome shotgun (WGS) entry which is preliminary data.</text>
</comment>
<evidence type="ECO:0000313" key="2">
    <source>
        <dbReference type="Proteomes" id="UP001589798"/>
    </source>
</evidence>
<dbReference type="EMBL" id="JBHLWK010000006">
    <property type="protein sequence ID" value="MFC0203142.1"/>
    <property type="molecule type" value="Genomic_DNA"/>
</dbReference>
<dbReference type="Proteomes" id="UP001589798">
    <property type="component" value="Unassembled WGS sequence"/>
</dbReference>
<accession>A0ABV6CQX8</accession>
<protein>
    <submittedName>
        <fullName evidence="1">DOMON-like domain-containing protein</fullName>
    </submittedName>
</protein>
<proteinExistence type="predicted"/>
<reference evidence="1 2" key="1">
    <citation type="submission" date="2024-09" db="EMBL/GenBank/DDBJ databases">
        <authorList>
            <person name="Sun Q."/>
            <person name="Mori K."/>
        </authorList>
    </citation>
    <scope>NUCLEOTIDE SEQUENCE [LARGE SCALE GENOMIC DNA]</scope>
    <source>
        <strain evidence="1 2">CCM 7706</strain>
    </source>
</reference>
<dbReference type="CDD" id="cd09627">
    <property type="entry name" value="DOMON_murB_like"/>
    <property type="match status" value="1"/>
</dbReference>
<name>A0ABV6CQX8_9SPHN</name>
<organism evidence="1 2">
    <name type="scientific">Novosphingobium soli</name>
    <dbReference type="NCBI Taxonomy" id="574956"/>
    <lineage>
        <taxon>Bacteria</taxon>
        <taxon>Pseudomonadati</taxon>
        <taxon>Pseudomonadota</taxon>
        <taxon>Alphaproteobacteria</taxon>
        <taxon>Sphingomonadales</taxon>
        <taxon>Sphingomonadaceae</taxon>
        <taxon>Novosphingobium</taxon>
    </lineage>
</organism>
<evidence type="ECO:0000313" key="1">
    <source>
        <dbReference type="EMBL" id="MFC0203142.1"/>
    </source>
</evidence>
<dbReference type="SUPFAM" id="SSF49344">
    <property type="entry name" value="CBD9-like"/>
    <property type="match status" value="1"/>
</dbReference>
<keyword evidence="2" id="KW-1185">Reference proteome</keyword>